<evidence type="ECO:0000313" key="4">
    <source>
        <dbReference type="Proteomes" id="UP001157160"/>
    </source>
</evidence>
<dbReference type="Proteomes" id="UP001157160">
    <property type="component" value="Unassembled WGS sequence"/>
</dbReference>
<comment type="caution">
    <text evidence="3">The sequence shown here is derived from an EMBL/GenBank/DDBJ whole genome shotgun (WGS) entry which is preliminary data.</text>
</comment>
<dbReference type="AlphaFoldDB" id="A0AA37USY7"/>
<keyword evidence="4" id="KW-1185">Reference proteome</keyword>
<dbReference type="RefSeq" id="WP_284233964.1">
    <property type="nucleotide sequence ID" value="NZ_BSUL01000001.1"/>
</dbReference>
<name>A0AA37USY7_9MICO</name>
<feature type="compositionally biased region" description="Pro residues" evidence="1">
    <location>
        <begin position="62"/>
        <end position="71"/>
    </location>
</feature>
<feature type="transmembrane region" description="Helical" evidence="2">
    <location>
        <begin position="6"/>
        <end position="24"/>
    </location>
</feature>
<feature type="compositionally biased region" description="Basic and acidic residues" evidence="1">
    <location>
        <begin position="72"/>
        <end position="82"/>
    </location>
</feature>
<gene>
    <name evidence="3" type="ORF">GCM10025874_29140</name>
</gene>
<evidence type="ECO:0000313" key="3">
    <source>
        <dbReference type="EMBL" id="GMA29661.1"/>
    </source>
</evidence>
<protein>
    <submittedName>
        <fullName evidence="3">Uncharacterized protein</fullName>
    </submittedName>
</protein>
<accession>A0AA37USY7</accession>
<feature type="region of interest" description="Disordered" evidence="1">
    <location>
        <begin position="28"/>
        <end position="82"/>
    </location>
</feature>
<keyword evidence="2" id="KW-0472">Membrane</keyword>
<keyword evidence="2" id="KW-1133">Transmembrane helix</keyword>
<organism evidence="3 4">
    <name type="scientific">Arenivirga flava</name>
    <dbReference type="NCBI Taxonomy" id="1930060"/>
    <lineage>
        <taxon>Bacteria</taxon>
        <taxon>Bacillati</taxon>
        <taxon>Actinomycetota</taxon>
        <taxon>Actinomycetes</taxon>
        <taxon>Micrococcales</taxon>
        <taxon>Microbacteriaceae</taxon>
        <taxon>Arenivirga</taxon>
    </lineage>
</organism>
<sequence length="82" mass="9022">MIDVLIGVGVVLGLLAVIVAFVRWDHRHPESRPRGGVGPMGEIFQPTNHQAQAQWEEQQRAPAPPPLPGDPPHAEDPLRDPR</sequence>
<dbReference type="EMBL" id="BSUL01000001">
    <property type="protein sequence ID" value="GMA29661.1"/>
    <property type="molecule type" value="Genomic_DNA"/>
</dbReference>
<evidence type="ECO:0000256" key="1">
    <source>
        <dbReference type="SAM" id="MobiDB-lite"/>
    </source>
</evidence>
<keyword evidence="2" id="KW-0812">Transmembrane</keyword>
<evidence type="ECO:0000256" key="2">
    <source>
        <dbReference type="SAM" id="Phobius"/>
    </source>
</evidence>
<reference evidence="3 4" key="1">
    <citation type="journal article" date="2014" name="Int. J. Syst. Evol. Microbiol.">
        <title>Complete genome sequence of Corynebacterium casei LMG S-19264T (=DSM 44701T), isolated from a smear-ripened cheese.</title>
        <authorList>
            <consortium name="US DOE Joint Genome Institute (JGI-PGF)"/>
            <person name="Walter F."/>
            <person name="Albersmeier A."/>
            <person name="Kalinowski J."/>
            <person name="Ruckert C."/>
        </authorList>
    </citation>
    <scope>NUCLEOTIDE SEQUENCE [LARGE SCALE GENOMIC DNA]</scope>
    <source>
        <strain evidence="3 4">NBRC 112289</strain>
    </source>
</reference>
<proteinExistence type="predicted"/>